<accession>A0A9P7DZN5</accession>
<reference evidence="2" key="1">
    <citation type="journal article" date="2020" name="New Phytol.">
        <title>Comparative genomics reveals dynamic genome evolution in host specialist ectomycorrhizal fungi.</title>
        <authorList>
            <person name="Lofgren L.A."/>
            <person name="Nguyen N.H."/>
            <person name="Vilgalys R."/>
            <person name="Ruytinx J."/>
            <person name="Liao H.L."/>
            <person name="Branco S."/>
            <person name="Kuo A."/>
            <person name="LaButti K."/>
            <person name="Lipzen A."/>
            <person name="Andreopoulos W."/>
            <person name="Pangilinan J."/>
            <person name="Riley R."/>
            <person name="Hundley H."/>
            <person name="Na H."/>
            <person name="Barry K."/>
            <person name="Grigoriev I.V."/>
            <person name="Stajich J.E."/>
            <person name="Kennedy P.G."/>
        </authorList>
    </citation>
    <scope>NUCLEOTIDE SEQUENCE</scope>
    <source>
        <strain evidence="2">MN1</strain>
    </source>
</reference>
<dbReference type="RefSeq" id="XP_041187804.1">
    <property type="nucleotide sequence ID" value="XM_041341046.1"/>
</dbReference>
<comment type="caution">
    <text evidence="2">The sequence shown here is derived from an EMBL/GenBank/DDBJ whole genome shotgun (WGS) entry which is preliminary data.</text>
</comment>
<dbReference type="Pfam" id="PF26608">
    <property type="entry name" value="DUF8190"/>
    <property type="match status" value="1"/>
</dbReference>
<proteinExistence type="predicted"/>
<dbReference type="Proteomes" id="UP000807769">
    <property type="component" value="Unassembled WGS sequence"/>
</dbReference>
<evidence type="ECO:0000313" key="2">
    <source>
        <dbReference type="EMBL" id="KAG1807038.1"/>
    </source>
</evidence>
<protein>
    <recommendedName>
        <fullName evidence="1">DUF8190 domain-containing protein</fullName>
    </recommendedName>
</protein>
<gene>
    <name evidence="2" type="ORF">BJ212DRAFT_1485901</name>
</gene>
<name>A0A9P7DZN5_9AGAM</name>
<dbReference type="OrthoDB" id="2736611at2759"/>
<dbReference type="InterPro" id="IPR058503">
    <property type="entry name" value="DUF8190"/>
</dbReference>
<organism evidence="2 3">
    <name type="scientific">Suillus subaureus</name>
    <dbReference type="NCBI Taxonomy" id="48587"/>
    <lineage>
        <taxon>Eukaryota</taxon>
        <taxon>Fungi</taxon>
        <taxon>Dikarya</taxon>
        <taxon>Basidiomycota</taxon>
        <taxon>Agaricomycotina</taxon>
        <taxon>Agaricomycetes</taxon>
        <taxon>Agaricomycetidae</taxon>
        <taxon>Boletales</taxon>
        <taxon>Suillineae</taxon>
        <taxon>Suillaceae</taxon>
        <taxon>Suillus</taxon>
    </lineage>
</organism>
<dbReference type="EMBL" id="JABBWG010000046">
    <property type="protein sequence ID" value="KAG1807038.1"/>
    <property type="molecule type" value="Genomic_DNA"/>
</dbReference>
<dbReference type="GeneID" id="64635062"/>
<sequence>MVSEHSSIRSDNNFNLDNEINQDATATSPFNLDDVPVLQEGAQSDGPTWEQTPITTLNLSNLERMFCVNDCSSAIKLLHHHVSLVFDTDLKLHSDNPTLLWQGSKHFLDFILVVSGQIGLHAFLPKTLANHNFFLTLNLCLQSCQFCPKFGKLGFDPTGSMMAISDGQLTELWFGFSPVANIKDINITNYTPLLNEKHGDTYLTSVHYCMGVMFLACLLSQIPSMAVHVMHPYGPHSEFHDWKIEDTTNMLYPDDLHSLPLHEPETQKEVNIYDEEGHCIPHLNGRGLIDGPKCSLLINLETIPQLFP</sequence>
<keyword evidence="3" id="KW-1185">Reference proteome</keyword>
<feature type="domain" description="DUF8190" evidence="1">
    <location>
        <begin position="135"/>
        <end position="247"/>
    </location>
</feature>
<dbReference type="AlphaFoldDB" id="A0A9P7DZN5"/>
<evidence type="ECO:0000313" key="3">
    <source>
        <dbReference type="Proteomes" id="UP000807769"/>
    </source>
</evidence>
<evidence type="ECO:0000259" key="1">
    <source>
        <dbReference type="Pfam" id="PF26608"/>
    </source>
</evidence>